<dbReference type="PANTHER" id="PTHR10569:SF2">
    <property type="entry name" value="GLYCOGEN DEBRANCHING ENZYME"/>
    <property type="match status" value="1"/>
</dbReference>
<feature type="domain" description="Glycogen debranching enzyme C-terminal" evidence="2">
    <location>
        <begin position="50"/>
        <end position="92"/>
    </location>
</feature>
<comment type="caution">
    <text evidence="4">The sequence shown here is derived from an EMBL/GenBank/DDBJ whole genome shotgun (WGS) entry which is preliminary data.</text>
</comment>
<name>A0A819Z3E3_9BILA</name>
<accession>A0A819Z3E3</accession>
<evidence type="ECO:0000259" key="2">
    <source>
        <dbReference type="Pfam" id="PF06202"/>
    </source>
</evidence>
<feature type="transmembrane region" description="Helical" evidence="1">
    <location>
        <begin position="20"/>
        <end position="36"/>
    </location>
</feature>
<dbReference type="Proteomes" id="UP000663868">
    <property type="component" value="Unassembled WGS sequence"/>
</dbReference>
<dbReference type="InterPro" id="IPR010401">
    <property type="entry name" value="AGL/Gdb1"/>
</dbReference>
<proteinExistence type="predicted"/>
<dbReference type="Pfam" id="PF06202">
    <property type="entry name" value="GDE_C"/>
    <property type="match status" value="1"/>
</dbReference>
<dbReference type="EMBL" id="CAJOAZ010001053">
    <property type="protein sequence ID" value="CAF3756659.1"/>
    <property type="molecule type" value="Genomic_DNA"/>
</dbReference>
<keyword evidence="1" id="KW-0812">Transmembrane</keyword>
<dbReference type="GO" id="GO:0004134">
    <property type="term" value="F:4-alpha-glucanotransferase activity"/>
    <property type="evidence" value="ECO:0007669"/>
    <property type="project" value="InterPro"/>
</dbReference>
<evidence type="ECO:0000256" key="1">
    <source>
        <dbReference type="SAM" id="Phobius"/>
    </source>
</evidence>
<protein>
    <recommendedName>
        <fullName evidence="2">Glycogen debranching enzyme C-terminal domain-containing protein</fullName>
    </recommendedName>
</protein>
<gene>
    <name evidence="4" type="ORF">KXQ929_LOCUS38212</name>
    <name evidence="3" type="ORF">OXD698_LOCUS15772</name>
</gene>
<dbReference type="EMBL" id="CAJOBB010006687">
    <property type="protein sequence ID" value="CAF4167935.1"/>
    <property type="molecule type" value="Genomic_DNA"/>
</dbReference>
<dbReference type="Proteomes" id="UP000663844">
    <property type="component" value="Unassembled WGS sequence"/>
</dbReference>
<dbReference type="PANTHER" id="PTHR10569">
    <property type="entry name" value="GLYCOGEN DEBRANCHING ENZYME"/>
    <property type="match status" value="1"/>
</dbReference>
<organism evidence="4 5">
    <name type="scientific">Adineta steineri</name>
    <dbReference type="NCBI Taxonomy" id="433720"/>
    <lineage>
        <taxon>Eukaryota</taxon>
        <taxon>Metazoa</taxon>
        <taxon>Spiralia</taxon>
        <taxon>Gnathifera</taxon>
        <taxon>Rotifera</taxon>
        <taxon>Eurotatoria</taxon>
        <taxon>Bdelloidea</taxon>
        <taxon>Adinetida</taxon>
        <taxon>Adinetidae</taxon>
        <taxon>Adineta</taxon>
    </lineage>
</organism>
<dbReference type="GO" id="GO:0004135">
    <property type="term" value="F:amylo-alpha-1,6-glucosidase activity"/>
    <property type="evidence" value="ECO:0007669"/>
    <property type="project" value="InterPro"/>
</dbReference>
<evidence type="ECO:0000313" key="4">
    <source>
        <dbReference type="EMBL" id="CAF4167935.1"/>
    </source>
</evidence>
<dbReference type="InterPro" id="IPR032790">
    <property type="entry name" value="GDE_C"/>
</dbReference>
<reference evidence="4" key="1">
    <citation type="submission" date="2021-02" db="EMBL/GenBank/DDBJ databases">
        <authorList>
            <person name="Nowell W R."/>
        </authorList>
    </citation>
    <scope>NUCLEOTIDE SEQUENCE</scope>
</reference>
<keyword evidence="1" id="KW-0472">Membrane</keyword>
<evidence type="ECO:0000313" key="5">
    <source>
        <dbReference type="Proteomes" id="UP000663868"/>
    </source>
</evidence>
<dbReference type="AlphaFoldDB" id="A0A819Z3E3"/>
<keyword evidence="1" id="KW-1133">Transmembrane helix</keyword>
<evidence type="ECO:0000313" key="3">
    <source>
        <dbReference type="EMBL" id="CAF3756659.1"/>
    </source>
</evidence>
<sequence length="94" mass="10978">MDSNDKANNKGYLATPRDGSAINLIALFCSIISWIIQMNKQAVVVPEMFDKTHICDYVDDDDSNDYKRAHGFNYHNSPEWLWLTGYYIHAKLYW</sequence>
<dbReference type="GO" id="GO:0005980">
    <property type="term" value="P:glycogen catabolic process"/>
    <property type="evidence" value="ECO:0007669"/>
    <property type="project" value="InterPro"/>
</dbReference>